<dbReference type="EMBL" id="MN740633">
    <property type="protein sequence ID" value="QHU36255.1"/>
    <property type="molecule type" value="Genomic_DNA"/>
</dbReference>
<evidence type="ECO:0000313" key="1">
    <source>
        <dbReference type="EMBL" id="QHU36255.1"/>
    </source>
</evidence>
<sequence>MTNADFLCYTSDREIESLKGFFYIENKVSENKLKFEIFDLNNSKFKVLINSIKNTDETKKSDRCIEIQYSKFSWWWNEDKSYDYYYWIDAGLSHNGLIHNKYLTITDEHNYRKYYESNLFNNFFLENLIKETNDKFLIIGKENQRNHWSKTIDPKWYTEYRKDIHAIGGLFGGHKDKWDNIVNIFEKYVATILPEDKLTPHEELIMSLMYYNYTDLFTVKQFDIWWPDKNATQGLSDEMFATNKSFYKILEELNGIVT</sequence>
<name>A0A6C0M1T8_9ZZZZ</name>
<proteinExistence type="predicted"/>
<protein>
    <submittedName>
        <fullName evidence="1">Uncharacterized protein</fullName>
    </submittedName>
</protein>
<reference evidence="1" key="1">
    <citation type="journal article" date="2020" name="Nature">
        <title>Giant virus diversity and host interactions through global metagenomics.</title>
        <authorList>
            <person name="Schulz F."/>
            <person name="Roux S."/>
            <person name="Paez-Espino D."/>
            <person name="Jungbluth S."/>
            <person name="Walsh D.A."/>
            <person name="Denef V.J."/>
            <person name="McMahon K.D."/>
            <person name="Konstantinidis K.T."/>
            <person name="Eloe-Fadrosh E.A."/>
            <person name="Kyrpides N.C."/>
            <person name="Woyke T."/>
        </authorList>
    </citation>
    <scope>NUCLEOTIDE SEQUENCE</scope>
    <source>
        <strain evidence="1">GVMAG-S-1035124-57</strain>
    </source>
</reference>
<dbReference type="AlphaFoldDB" id="A0A6C0M1T8"/>
<organism evidence="1">
    <name type="scientific">viral metagenome</name>
    <dbReference type="NCBI Taxonomy" id="1070528"/>
    <lineage>
        <taxon>unclassified sequences</taxon>
        <taxon>metagenomes</taxon>
        <taxon>organismal metagenomes</taxon>
    </lineage>
</organism>
<accession>A0A6C0M1T8</accession>